<evidence type="ECO:0000313" key="1">
    <source>
        <dbReference type="EMBL" id="CAI9595738.1"/>
    </source>
</evidence>
<gene>
    <name evidence="1" type="ORF">SPARVUS_LOCUS11929319</name>
</gene>
<sequence length="66" mass="7524">MKSIHSGFFVVISCDWPRLITWHRLAVIGPACACDHCDHSLLDTLVYNGWHARKSSIVYNCHSCNH</sequence>
<proteinExistence type="predicted"/>
<organism evidence="1 2">
    <name type="scientific">Staurois parvus</name>
    <dbReference type="NCBI Taxonomy" id="386267"/>
    <lineage>
        <taxon>Eukaryota</taxon>
        <taxon>Metazoa</taxon>
        <taxon>Chordata</taxon>
        <taxon>Craniata</taxon>
        <taxon>Vertebrata</taxon>
        <taxon>Euteleostomi</taxon>
        <taxon>Amphibia</taxon>
        <taxon>Batrachia</taxon>
        <taxon>Anura</taxon>
        <taxon>Neobatrachia</taxon>
        <taxon>Ranoidea</taxon>
        <taxon>Ranidae</taxon>
        <taxon>Staurois</taxon>
    </lineage>
</organism>
<comment type="caution">
    <text evidence="1">The sequence shown here is derived from an EMBL/GenBank/DDBJ whole genome shotgun (WGS) entry which is preliminary data.</text>
</comment>
<protein>
    <submittedName>
        <fullName evidence="1">Uncharacterized protein</fullName>
    </submittedName>
</protein>
<name>A0ABN9FFE3_9NEOB</name>
<evidence type="ECO:0000313" key="2">
    <source>
        <dbReference type="Proteomes" id="UP001162483"/>
    </source>
</evidence>
<dbReference type="EMBL" id="CATNWA010016828">
    <property type="protein sequence ID" value="CAI9595738.1"/>
    <property type="molecule type" value="Genomic_DNA"/>
</dbReference>
<accession>A0ABN9FFE3</accession>
<reference evidence="1" key="1">
    <citation type="submission" date="2023-05" db="EMBL/GenBank/DDBJ databases">
        <authorList>
            <person name="Stuckert A."/>
        </authorList>
    </citation>
    <scope>NUCLEOTIDE SEQUENCE</scope>
</reference>
<keyword evidence="2" id="KW-1185">Reference proteome</keyword>
<dbReference type="Proteomes" id="UP001162483">
    <property type="component" value="Unassembled WGS sequence"/>
</dbReference>